<dbReference type="InterPro" id="IPR018511">
    <property type="entry name" value="Hemolysin-typ_Ca-bd_CS"/>
</dbReference>
<dbReference type="OrthoDB" id="359551at2157"/>
<sequence length="780" mass="83068">MKSHANRLGLISFISATLVILATAQPNLVVLSSQQPANVEIAGVFNIIYDDKPQYILTDNSGKSYSLDLDENLTEEQGGPLKLNRKDVVVSGILDPVTNTIKVIAIELANEHDLASNNTSSQNLTEVKVTGVLNTIWPLMAPNDTGDHTIEPKYYLVDNSGKSYSLDLDENLTEEQGGPLKLNRKDVVVSGILDPVTNTIKVIAIELADSPPVGVHRPTSSHLLGAHVSGPQKWAVILCRFGDATSVTPQPTTYFQNEMNFLDGYWRELSYDIINLGGSQVFGWYNLPNPRSTYIPAGGSADLVSLANDCTAAADPDVFFPDYMGIILAFNQDLDCCSWGGSLGLNRDGSVISYSMTWMATWGWSNANVMGHEMGHGFGLPHSSGSYGATYDSRWDVMSSWPTCPPAHPNFGCVGVHTIAFHKDALGWISGAQRYVATTAPDQSVYIERLALPATSGYMVAQIPIGGSTTNFYTIEARKLVGFDDNVPSNAIVIHKVDTTRGDRLAQVVDEDVSPNTNPNDAGAMWVSGEIFRDSANNIAVEVVEETATGFRIIINPSNHPPVANDQSVDTNQNTPISITLSATDPDGDPIAYSIVTNPSQGNLNMFNPSTGTVTYVPTASYFGPDSFTFKATDSRGADSNIATVSIMIKGPPDCNNPTIVGNDNRNDIIQGTTGNDVIDGLGGNDIINGNGGNDEICGGNGNDTINSRGDNDRINGGSGNDIINSHGGNDQLYGGESNDIINSGAGNDLIDGGSDNDIGNAGPGTDKCFNIETAANCEP</sequence>
<dbReference type="PANTHER" id="PTHR41775:SF1">
    <property type="entry name" value="PEPTIDASE M6-LIKE DOMAIN-CONTAINING PROTEIN"/>
    <property type="match status" value="1"/>
</dbReference>
<dbReference type="PRINTS" id="PR00313">
    <property type="entry name" value="CABNDNGRPT"/>
</dbReference>
<dbReference type="SUPFAM" id="SSF49313">
    <property type="entry name" value="Cadherin-like"/>
    <property type="match status" value="1"/>
</dbReference>
<dbReference type="PROSITE" id="PS00330">
    <property type="entry name" value="HEMOLYSIN_CALCIUM"/>
    <property type="match status" value="2"/>
</dbReference>
<dbReference type="Gene3D" id="2.60.40.2810">
    <property type="match status" value="1"/>
</dbReference>
<dbReference type="InterPro" id="IPR011049">
    <property type="entry name" value="Serralysin-like_metalloprot_C"/>
</dbReference>
<dbReference type="KEGG" id="nga:Ngar_c08170"/>
<proteinExistence type="predicted"/>
<gene>
    <name evidence="1" type="ordered locus">Ngar_c08170</name>
</gene>
<dbReference type="Pfam" id="PF00353">
    <property type="entry name" value="HemolysinCabind"/>
    <property type="match status" value="3"/>
</dbReference>
<dbReference type="GeneID" id="13795212"/>
<dbReference type="AlphaFoldDB" id="K0IMC2"/>
<dbReference type="PATRIC" id="fig|1237085.11.peg.783"/>
<dbReference type="EMBL" id="CP002408">
    <property type="protein sequence ID" value="AFU57759.1"/>
    <property type="molecule type" value="Genomic_DNA"/>
</dbReference>
<evidence type="ECO:0000313" key="2">
    <source>
        <dbReference type="Proteomes" id="UP000008037"/>
    </source>
</evidence>
<dbReference type="HOGENOM" id="CLU_358888_0_0_2"/>
<dbReference type="RefSeq" id="WP_015018304.1">
    <property type="nucleotide sequence ID" value="NC_018719.1"/>
</dbReference>
<name>K0IMC2_NITGG</name>
<dbReference type="SUPFAM" id="SSF51120">
    <property type="entry name" value="beta-Roll"/>
    <property type="match status" value="1"/>
</dbReference>
<dbReference type="GO" id="GO:0016020">
    <property type="term" value="C:membrane"/>
    <property type="evidence" value="ECO:0007669"/>
    <property type="project" value="InterPro"/>
</dbReference>
<dbReference type="SUPFAM" id="SSF55486">
    <property type="entry name" value="Metalloproteases ('zincins'), catalytic domain"/>
    <property type="match status" value="1"/>
</dbReference>
<dbReference type="BioCyc" id="CNIT1237085:G1324-815-MONOMER"/>
<keyword evidence="2" id="KW-1185">Reference proteome</keyword>
<protein>
    <recommendedName>
        <fullName evidence="3">Tandem-95 repeat protein</fullName>
    </recommendedName>
</protein>
<dbReference type="InParanoid" id="K0IMC2"/>
<dbReference type="PANTHER" id="PTHR41775">
    <property type="entry name" value="SECRETED PROTEIN-RELATED"/>
    <property type="match status" value="1"/>
</dbReference>
<dbReference type="CDD" id="cd11304">
    <property type="entry name" value="Cadherin_repeat"/>
    <property type="match status" value="1"/>
</dbReference>
<dbReference type="GO" id="GO:0005509">
    <property type="term" value="F:calcium ion binding"/>
    <property type="evidence" value="ECO:0007669"/>
    <property type="project" value="InterPro"/>
</dbReference>
<accession>K0IMC2</accession>
<dbReference type="InterPro" id="IPR001343">
    <property type="entry name" value="Hemolysn_Ca-bd"/>
</dbReference>
<reference evidence="1 2" key="1">
    <citation type="journal article" date="2012" name="Environ. Microbiol.">
        <title>The genome of the ammonia-oxidizing Candidatus Nitrososphaera gargensis: insights into metabolic versatility and environmental adaptations.</title>
        <authorList>
            <person name="Spang A."/>
            <person name="Poehlein A."/>
            <person name="Offre P."/>
            <person name="Zumbragel S."/>
            <person name="Haider S."/>
            <person name="Rychlik N."/>
            <person name="Nowka B."/>
            <person name="Schmeisser C."/>
            <person name="Lebedeva E.V."/>
            <person name="Rattei T."/>
            <person name="Bohm C."/>
            <person name="Schmid M."/>
            <person name="Galushko A."/>
            <person name="Hatzenpichler R."/>
            <person name="Weinmaier T."/>
            <person name="Daniel R."/>
            <person name="Schleper C."/>
            <person name="Spieck E."/>
            <person name="Streit W."/>
            <person name="Wagner M."/>
        </authorList>
    </citation>
    <scope>NUCLEOTIDE SEQUENCE [LARGE SCALE GENOMIC DNA]</scope>
    <source>
        <strain evidence="2">Ga9.2</strain>
    </source>
</reference>
<dbReference type="Pfam" id="PF17963">
    <property type="entry name" value="Big_9"/>
    <property type="match status" value="1"/>
</dbReference>
<dbReference type="Gene3D" id="2.150.10.10">
    <property type="entry name" value="Serralysin-like metalloprotease, C-terminal"/>
    <property type="match status" value="1"/>
</dbReference>
<evidence type="ECO:0000313" key="1">
    <source>
        <dbReference type="EMBL" id="AFU57759.1"/>
    </source>
</evidence>
<organism evidence="1 2">
    <name type="scientific">Nitrososphaera gargensis (strain Ga9.2)</name>
    <dbReference type="NCBI Taxonomy" id="1237085"/>
    <lineage>
        <taxon>Archaea</taxon>
        <taxon>Nitrososphaerota</taxon>
        <taxon>Nitrososphaeria</taxon>
        <taxon>Nitrososphaerales</taxon>
        <taxon>Nitrososphaeraceae</taxon>
        <taxon>Nitrososphaera</taxon>
    </lineage>
</organism>
<evidence type="ECO:0008006" key="3">
    <source>
        <dbReference type="Google" id="ProtNLM"/>
    </source>
</evidence>
<dbReference type="InterPro" id="IPR015919">
    <property type="entry name" value="Cadherin-like_sf"/>
</dbReference>
<dbReference type="Proteomes" id="UP000008037">
    <property type="component" value="Chromosome"/>
</dbReference>